<feature type="chain" id="PRO_5012462984" description="Putative host cell surface-exposed lipoprotein Ltp-like HTH region domain-containing protein" evidence="1">
    <location>
        <begin position="21"/>
        <end position="125"/>
    </location>
</feature>
<dbReference type="AlphaFoldDB" id="A0A1Y0D3Z2"/>
<proteinExistence type="predicted"/>
<protein>
    <recommendedName>
        <fullName evidence="2">Putative host cell surface-exposed lipoprotein Ltp-like HTH region domain-containing protein</fullName>
    </recommendedName>
</protein>
<evidence type="ECO:0000256" key="1">
    <source>
        <dbReference type="SAM" id="SignalP"/>
    </source>
</evidence>
<dbReference type="KEGG" id="opf:CBP31_04855"/>
<dbReference type="InterPro" id="IPR036388">
    <property type="entry name" value="WH-like_DNA-bd_sf"/>
</dbReference>
<dbReference type="RefSeq" id="WP_087035122.1">
    <property type="nucleotide sequence ID" value="NZ_CP021377.1"/>
</dbReference>
<accession>A0A1Y0D3Z2</accession>
<feature type="signal peptide" evidence="1">
    <location>
        <begin position="1"/>
        <end position="20"/>
    </location>
</feature>
<dbReference type="EMBL" id="CP021377">
    <property type="protein sequence ID" value="ART82034.1"/>
    <property type="molecule type" value="Genomic_DNA"/>
</dbReference>
<reference evidence="3 4" key="1">
    <citation type="journal article" date="2014" name="Int. J. Syst. Evol. Microbiol.">
        <title>Oceanisphaera profunda sp. nov., a marine bacterium isolated from deep-sea sediment, and emended description of the genus Oceanisphaera.</title>
        <authorList>
            <person name="Xu Z."/>
            <person name="Zhang X.Y."/>
            <person name="Su H.N."/>
            <person name="Yu Z.C."/>
            <person name="Liu C."/>
            <person name="Li H."/>
            <person name="Chen X.L."/>
            <person name="Song X.Y."/>
            <person name="Xie B.B."/>
            <person name="Qin Q.L."/>
            <person name="Zhou B.C."/>
            <person name="Shi M."/>
            <person name="Huang Y."/>
            <person name="Zhang Y.Z."/>
        </authorList>
    </citation>
    <scope>NUCLEOTIDE SEQUENCE [LARGE SCALE GENOMIC DNA]</scope>
    <source>
        <strain evidence="3 4">SM1222</strain>
    </source>
</reference>
<sequence>MNFLKLAMVAVLFAAAPTWANSLTGPQKNAVRSAQQYISIQGFSRNGLIEQLSSDYGDGYNVSDATVAVDSMNIDWNKQAVKSAKQYLSIQGFSCKGLIELLSSSHGDKYTSSQATYGAKQAGAC</sequence>
<evidence type="ECO:0000313" key="4">
    <source>
        <dbReference type="Proteomes" id="UP000243937"/>
    </source>
</evidence>
<dbReference type="Pfam" id="PF07553">
    <property type="entry name" value="Lipoprotein_Ltp"/>
    <property type="match status" value="2"/>
</dbReference>
<dbReference type="Proteomes" id="UP000243937">
    <property type="component" value="Chromosome"/>
</dbReference>
<feature type="domain" description="Putative host cell surface-exposed lipoprotein Ltp-like HTH region" evidence="2">
    <location>
        <begin position="27"/>
        <end position="71"/>
    </location>
</feature>
<dbReference type="OrthoDB" id="2004788at2"/>
<keyword evidence="1" id="KW-0732">Signal</keyword>
<gene>
    <name evidence="3" type="ORF">CBP31_04855</name>
</gene>
<evidence type="ECO:0000313" key="3">
    <source>
        <dbReference type="EMBL" id="ART82034.1"/>
    </source>
</evidence>
<feature type="domain" description="Putative host cell surface-exposed lipoprotein Ltp-like HTH region" evidence="2">
    <location>
        <begin position="75"/>
        <end position="118"/>
    </location>
</feature>
<evidence type="ECO:0000259" key="2">
    <source>
        <dbReference type="Pfam" id="PF07553"/>
    </source>
</evidence>
<dbReference type="InterPro" id="IPR011434">
    <property type="entry name" value="Ltp-like_HTH"/>
</dbReference>
<keyword evidence="4" id="KW-1185">Reference proteome</keyword>
<dbReference type="Gene3D" id="1.10.10.10">
    <property type="entry name" value="Winged helix-like DNA-binding domain superfamily/Winged helix DNA-binding domain"/>
    <property type="match status" value="2"/>
</dbReference>
<name>A0A1Y0D3Z2_9GAMM</name>
<organism evidence="3 4">
    <name type="scientific">Oceanisphaera profunda</name>
    <dbReference type="NCBI Taxonomy" id="1416627"/>
    <lineage>
        <taxon>Bacteria</taxon>
        <taxon>Pseudomonadati</taxon>
        <taxon>Pseudomonadota</taxon>
        <taxon>Gammaproteobacteria</taxon>
        <taxon>Aeromonadales</taxon>
        <taxon>Aeromonadaceae</taxon>
        <taxon>Oceanisphaera</taxon>
    </lineage>
</organism>